<dbReference type="GO" id="GO:0060294">
    <property type="term" value="P:cilium movement involved in cell motility"/>
    <property type="evidence" value="ECO:0007669"/>
    <property type="project" value="InterPro"/>
</dbReference>
<feature type="region of interest" description="Disordered" evidence="1">
    <location>
        <begin position="1244"/>
        <end position="1268"/>
    </location>
</feature>
<reference evidence="2" key="1">
    <citation type="submission" date="2021-01" db="EMBL/GenBank/DDBJ databases">
        <authorList>
            <person name="Zahm M."/>
            <person name="Roques C."/>
            <person name="Cabau C."/>
            <person name="Klopp C."/>
            <person name="Donnadieu C."/>
            <person name="Jouanno E."/>
            <person name="Lampietro C."/>
            <person name="Louis A."/>
            <person name="Herpin A."/>
            <person name="Echchiki A."/>
            <person name="Berthelot C."/>
            <person name="Parey E."/>
            <person name="Roest-Crollius H."/>
            <person name="Braasch I."/>
            <person name="Postlethwait J."/>
            <person name="Bobe J."/>
            <person name="Montfort J."/>
            <person name="Bouchez O."/>
            <person name="Begum T."/>
            <person name="Mejri S."/>
            <person name="Adams A."/>
            <person name="Chen W.-J."/>
            <person name="Guiguen Y."/>
        </authorList>
    </citation>
    <scope>NUCLEOTIDE SEQUENCE</scope>
    <source>
        <tissue evidence="2">Blood</tissue>
    </source>
</reference>
<protein>
    <recommendedName>
        <fullName evidence="4">Cilia- and flagella-associated protein 46</fullName>
    </recommendedName>
</protein>
<accession>A0A8T3DEF3</accession>
<keyword evidence="3" id="KW-1185">Reference proteome</keyword>
<dbReference type="SUPFAM" id="SSF48452">
    <property type="entry name" value="TPR-like"/>
    <property type="match status" value="1"/>
</dbReference>
<evidence type="ECO:0000256" key="1">
    <source>
        <dbReference type="SAM" id="MobiDB-lite"/>
    </source>
</evidence>
<feature type="compositionally biased region" description="Acidic residues" evidence="1">
    <location>
        <begin position="1474"/>
        <end position="1484"/>
    </location>
</feature>
<dbReference type="Proteomes" id="UP000829720">
    <property type="component" value="Unassembled WGS sequence"/>
</dbReference>
<evidence type="ECO:0000313" key="2">
    <source>
        <dbReference type="EMBL" id="KAI1894576.1"/>
    </source>
</evidence>
<feature type="compositionally biased region" description="Basic and acidic residues" evidence="1">
    <location>
        <begin position="1182"/>
        <end position="1196"/>
    </location>
</feature>
<dbReference type="EMBL" id="JAERUA010000010">
    <property type="protein sequence ID" value="KAI1894576.1"/>
    <property type="molecule type" value="Genomic_DNA"/>
</dbReference>
<dbReference type="OrthoDB" id="8920275at2759"/>
<name>A0A8T3DEF3_9TELE</name>
<gene>
    <name evidence="2" type="ORF">AGOR_G00117200</name>
</gene>
<dbReference type="InterPro" id="IPR039586">
    <property type="entry name" value="CFAP46"/>
</dbReference>
<evidence type="ECO:0000313" key="3">
    <source>
        <dbReference type="Proteomes" id="UP000829720"/>
    </source>
</evidence>
<evidence type="ECO:0008006" key="4">
    <source>
        <dbReference type="Google" id="ProtNLM"/>
    </source>
</evidence>
<dbReference type="GO" id="GO:0035082">
    <property type="term" value="P:axoneme assembly"/>
    <property type="evidence" value="ECO:0007669"/>
    <property type="project" value="InterPro"/>
</dbReference>
<dbReference type="Gene3D" id="1.25.40.10">
    <property type="entry name" value="Tetratricopeptide repeat domain"/>
    <property type="match status" value="1"/>
</dbReference>
<dbReference type="InterPro" id="IPR011990">
    <property type="entry name" value="TPR-like_helical_dom_sf"/>
</dbReference>
<sequence>METKLASGPLLDAGLTVLETSGASSIDGDLTLRAAFYGLLFSIHGDRGDWRTGLQVLDQAIRELPKTKHRLPLFKQRAMARARLGESSLIDMQRFEDEGEECLSRMWYHMAHCSTVPAQKLACYQNAITSLQRFSSCWQKVEYLLEFGEWLYCSHFPVADALHQIHWAEDILLYMHSGDQQDHEGTVLSPANSEPQIGVQGIRASLTLSELRHVQQLEGLVRAHTLLAIMTSGATLHLQHCLLAYTCVLRIWEVSLAAAGEVIVEVTDNLPLLPALAPASATSKRDKGKKSKEPPLPATEEKPKRKGPLDIPPPGPEQWAQYDCPSEVRQAFRHDRSPYTINQWSISKQTQTLYFLDLLVRELNSLALTHLTLPILHLAEVIAHDLMNNRSVSDLYHLRLSRVCSLLGLSASALHQEKRVAPPFIYEEERMACREAMALLRKDCDVNSDDSRAHKAVIDSIGVAGSKSDRLHAQEIWIEKAEILLALGQYQPARELLAEAHLVSKKVGDRAAEAKSLLLLAELANHERNHGQALALLREAQGIGGDEDFWYHVTLCLVNATLEMDREEKEAQACLILEDTATVLRSALKEQPNRGPVLRFLTASLDTRRAVLQVQSLKSSKSESETVKTVMAACETLKQTANEFLQLGQQEHCAEAILQQAEALRILAKHTDNKEAECRHLLDSYSLMHQAVSIEEEVVLTSLSLLPGGLNQGLSLPAMRKLVHFRLTLVGLALDMLERVCTEEKETALAQERKGSIERTVDNFVRGSTDLTSLQQEWQNITQTLGQVAVTQLETVIGLSPYCVETRARSLCMLGKCLHLLAIQRDPLYPSTQWDIRPILHTSPCTADPETVKDDSQLRCGARQDEGEFGENNEPRETQQMQNTSTLAELQGKWVSAQQLLMQASETLAQAVSLCLRHRLTHILPAACLSMLECHGQFDPSITGQYLALYQSCVCCAQMGDVLRAACSDSSESQLSALLNLHTNLQAAKQGVAPPSSLLEATENRLTRLSKVYLQTCINPNHLSILGELPSGFKILMLQHSDSGSALYGAFFEKTKPTDNQKGKGSHMAGILACSRVAKVRVCPATLSSLLERARFFKQETMQAHVREEIQGGRDWGVASDVATAKGHTVTSHLKNHAKNEIAAQFDTLVREMEMYLQPLLSQFTLSSFRCQAPAVPPAESAKAKDREERSASDKVDPGMSVVLLVDRLLMELPLEALSILQDERVSSVTQDFSLQLLHSRLQRDEPVESESRKEPRGGRGGKARGDQSKAFKVVPINRVLPPDSLPVDTHNFKYVVGPYNEAGETGGVNPVEGMKQILEAYGQQMTPLWEGVLGLDHTPSLAELEHMLTNCSGFIFNGTENFLQNISPSKIVSMKLSDCQMVILFDLAHTSSSVLRRTKLHAHKSLDLEGPLGTVALLSLGGVRAITLNQWPSTLRRNTCNLESLLKSLLKVGVASGPAVHSLRQRDVQSFAESEEGEGESGEDNCKGSAFPGFPEATEGSLASDSWKRATFFPFNHIIYGLPNLVIT</sequence>
<feature type="region of interest" description="Disordered" evidence="1">
    <location>
        <begin position="865"/>
        <end position="884"/>
    </location>
</feature>
<proteinExistence type="predicted"/>
<feature type="region of interest" description="Disordered" evidence="1">
    <location>
        <begin position="1467"/>
        <end position="1491"/>
    </location>
</feature>
<dbReference type="PANTHER" id="PTHR15977:SF15">
    <property type="entry name" value="CILIA- AND FLAGELLA-ASSOCIATED PROTEIN 46"/>
    <property type="match status" value="1"/>
</dbReference>
<comment type="caution">
    <text evidence="2">The sequence shown here is derived from an EMBL/GenBank/DDBJ whole genome shotgun (WGS) entry which is preliminary data.</text>
</comment>
<organism evidence="2 3">
    <name type="scientific">Albula goreensis</name>
    <dbReference type="NCBI Taxonomy" id="1534307"/>
    <lineage>
        <taxon>Eukaryota</taxon>
        <taxon>Metazoa</taxon>
        <taxon>Chordata</taxon>
        <taxon>Craniata</taxon>
        <taxon>Vertebrata</taxon>
        <taxon>Euteleostomi</taxon>
        <taxon>Actinopterygii</taxon>
        <taxon>Neopterygii</taxon>
        <taxon>Teleostei</taxon>
        <taxon>Albuliformes</taxon>
        <taxon>Albulidae</taxon>
        <taxon>Albula</taxon>
    </lineage>
</organism>
<feature type="region of interest" description="Disordered" evidence="1">
    <location>
        <begin position="279"/>
        <end position="316"/>
    </location>
</feature>
<dbReference type="PANTHER" id="PTHR15977">
    <property type="entry name" value="CILIA- AND FLAGELLA-ASSOCIATED PROTEIN 46"/>
    <property type="match status" value="1"/>
</dbReference>
<feature type="region of interest" description="Disordered" evidence="1">
    <location>
        <begin position="1176"/>
        <end position="1196"/>
    </location>
</feature>